<dbReference type="SUPFAM" id="SSF52172">
    <property type="entry name" value="CheY-like"/>
    <property type="match status" value="1"/>
</dbReference>
<dbReference type="RefSeq" id="WP_052953000.1">
    <property type="nucleotide sequence ID" value="NZ_FOMB01000084.1"/>
</dbReference>
<evidence type="ECO:0000256" key="1">
    <source>
        <dbReference type="ARBA" id="ARBA00022553"/>
    </source>
</evidence>
<dbReference type="PROSITE" id="PS50110">
    <property type="entry name" value="RESPONSE_REGULATORY"/>
    <property type="match status" value="1"/>
</dbReference>
<dbReference type="Gene3D" id="3.40.50.2300">
    <property type="match status" value="1"/>
</dbReference>
<dbReference type="EMBL" id="FOMB01000084">
    <property type="protein sequence ID" value="SFD48994.1"/>
    <property type="molecule type" value="Genomic_DNA"/>
</dbReference>
<dbReference type="GO" id="GO:0000160">
    <property type="term" value="P:phosphorelay signal transduction system"/>
    <property type="evidence" value="ECO:0007669"/>
    <property type="project" value="InterPro"/>
</dbReference>
<dbReference type="SMART" id="SM00448">
    <property type="entry name" value="REC"/>
    <property type="match status" value="1"/>
</dbReference>
<evidence type="ECO:0000256" key="3">
    <source>
        <dbReference type="ARBA" id="ARBA00023163"/>
    </source>
</evidence>
<dbReference type="OrthoDB" id="7950403at2"/>
<keyword evidence="2" id="KW-0805">Transcription regulation</keyword>
<dbReference type="PANTHER" id="PTHR44591:SF3">
    <property type="entry name" value="RESPONSE REGULATORY DOMAIN-CONTAINING PROTEIN"/>
    <property type="match status" value="1"/>
</dbReference>
<proteinExistence type="predicted"/>
<accession>A0A1I1SRB7</accession>
<evidence type="ECO:0000313" key="6">
    <source>
        <dbReference type="EMBL" id="SFD48994.1"/>
    </source>
</evidence>
<dbReference type="InterPro" id="IPR011006">
    <property type="entry name" value="CheY-like_superfamily"/>
</dbReference>
<feature type="modified residue" description="4-aspartylphosphate" evidence="4">
    <location>
        <position position="56"/>
    </location>
</feature>
<dbReference type="PANTHER" id="PTHR44591">
    <property type="entry name" value="STRESS RESPONSE REGULATOR PROTEIN 1"/>
    <property type="match status" value="1"/>
</dbReference>
<evidence type="ECO:0000259" key="5">
    <source>
        <dbReference type="PROSITE" id="PS50110"/>
    </source>
</evidence>
<sequence>MADNASTVLLLEDEPLIAMDIELALKAEGFDVSSAMSCFEASLWLNRYRPDIVVVDIELQDGTCTDVAIRLLKNDIPFIVYSGDRQSFHVDTPFAQGTWIGKPAPPEDIVHALKVALAGRTLAKLSGNA</sequence>
<protein>
    <submittedName>
        <fullName evidence="6">Response regulator receiver domain-containing protein</fullName>
    </submittedName>
</protein>
<evidence type="ECO:0000256" key="4">
    <source>
        <dbReference type="PROSITE-ProRule" id="PRU00169"/>
    </source>
</evidence>
<feature type="domain" description="Response regulatory" evidence="5">
    <location>
        <begin position="7"/>
        <end position="117"/>
    </location>
</feature>
<keyword evidence="1 4" id="KW-0597">Phosphoprotein</keyword>
<dbReference type="InterPro" id="IPR001789">
    <property type="entry name" value="Sig_transdc_resp-reg_receiver"/>
</dbReference>
<dbReference type="STRING" id="728005.SAMN04488059_1841"/>
<dbReference type="InterPro" id="IPR050595">
    <property type="entry name" value="Bact_response_regulator"/>
</dbReference>
<dbReference type="Pfam" id="PF00072">
    <property type="entry name" value="Response_reg"/>
    <property type="match status" value="1"/>
</dbReference>
<dbReference type="AlphaFoldDB" id="A0A1I1SRB7"/>
<evidence type="ECO:0000256" key="2">
    <source>
        <dbReference type="ARBA" id="ARBA00023015"/>
    </source>
</evidence>
<organism evidence="6 7">
    <name type="scientific">Devosia psychrophila</name>
    <dbReference type="NCBI Taxonomy" id="728005"/>
    <lineage>
        <taxon>Bacteria</taxon>
        <taxon>Pseudomonadati</taxon>
        <taxon>Pseudomonadota</taxon>
        <taxon>Alphaproteobacteria</taxon>
        <taxon>Hyphomicrobiales</taxon>
        <taxon>Devosiaceae</taxon>
        <taxon>Devosia</taxon>
    </lineage>
</organism>
<dbReference type="Proteomes" id="UP000182258">
    <property type="component" value="Unassembled WGS sequence"/>
</dbReference>
<reference evidence="6 7" key="1">
    <citation type="submission" date="2016-10" db="EMBL/GenBank/DDBJ databases">
        <authorList>
            <person name="de Groot N.N."/>
        </authorList>
    </citation>
    <scope>NUCLEOTIDE SEQUENCE [LARGE SCALE GENOMIC DNA]</scope>
    <source>
        <strain evidence="6 7">CGMCC 1.10210</strain>
    </source>
</reference>
<evidence type="ECO:0000313" key="7">
    <source>
        <dbReference type="Proteomes" id="UP000182258"/>
    </source>
</evidence>
<name>A0A1I1SRB7_9HYPH</name>
<gene>
    <name evidence="6" type="ORF">SAMN04488059_1841</name>
</gene>
<keyword evidence="3" id="KW-0804">Transcription</keyword>